<dbReference type="Pfam" id="PF00651">
    <property type="entry name" value="BTB"/>
    <property type="match status" value="1"/>
</dbReference>
<gene>
    <name evidence="2" type="primary">spop-b_21</name>
    <name evidence="2" type="ORF">AVEN_232528_1</name>
</gene>
<dbReference type="Proteomes" id="UP000499080">
    <property type="component" value="Unassembled WGS sequence"/>
</dbReference>
<evidence type="ECO:0000313" key="3">
    <source>
        <dbReference type="Proteomes" id="UP000499080"/>
    </source>
</evidence>
<protein>
    <submittedName>
        <fullName evidence="2">Speckle-type POZ protein B</fullName>
    </submittedName>
</protein>
<dbReference type="AlphaFoldDB" id="A0A4Y2TEV5"/>
<dbReference type="InterPro" id="IPR008974">
    <property type="entry name" value="TRAF-like"/>
</dbReference>
<dbReference type="SUPFAM" id="SSF54695">
    <property type="entry name" value="POZ domain"/>
    <property type="match status" value="1"/>
</dbReference>
<feature type="domain" description="BTB" evidence="1">
    <location>
        <begin position="337"/>
        <end position="404"/>
    </location>
</feature>
<dbReference type="CDD" id="cd18186">
    <property type="entry name" value="BTB_POZ_ZBTB_KLHL-like"/>
    <property type="match status" value="1"/>
</dbReference>
<dbReference type="PROSITE" id="PS50097">
    <property type="entry name" value="BTB"/>
    <property type="match status" value="1"/>
</dbReference>
<dbReference type="PANTHER" id="PTHR24413">
    <property type="entry name" value="SPECKLE-TYPE POZ PROTEIN"/>
    <property type="match status" value="1"/>
</dbReference>
<dbReference type="OrthoDB" id="6359816at2759"/>
<dbReference type="SUPFAM" id="SSF49599">
    <property type="entry name" value="TRAF domain-like"/>
    <property type="match status" value="1"/>
</dbReference>
<dbReference type="InterPro" id="IPR000210">
    <property type="entry name" value="BTB/POZ_dom"/>
</dbReference>
<keyword evidence="3" id="KW-1185">Reference proteome</keyword>
<sequence length="516" mass="59113">MSDVVGSQKVDFTFVWRIENFSLIRQRCASPIFIADTLRTSRWRLYLNLQDDKSQDFELVQFDKKELPVYLFYELSILGDGGLKEKSVALSKLFMHKSSYPTPPLQIPQDIFNKREILPGDTLTVLCKIWEPKEQFLEMGFSFARTRIGAERKSFIWSIENFSTFQEYEERTISVELCSYRELSLAIILCLASGRGEIEIKVEGNNDETVDFTIVLGISVQNINDEVVYPFKEELTFAKGKKTFYFVTCMLKEDLIANKDLLLPDDVLSLKCVLVVSKGAIVLNEIERTTYGADAEIDLAAALTNTPEPPFLGNEAHSSSNSFTNDMRHLFEDKYHADISLRVRNETFNLHKAILSARSSVFKTMLDTDMAEKLTNTIEIDDFEPDIIRRLLLYVYSDTLDSNIDWKNAFNLYLAAEKYAVLGLKEKCSCFLKMNLNTENVCEIIVLADMLKDEGLKNYAQSFIQDRASAVIISDEWKLFTQEHAQLAIEILTHLCMNKMECEGKFPSIVILSYSL</sequence>
<evidence type="ECO:0000313" key="2">
    <source>
        <dbReference type="EMBL" id="GBN97939.1"/>
    </source>
</evidence>
<dbReference type="InterPro" id="IPR011333">
    <property type="entry name" value="SKP1/BTB/POZ_sf"/>
</dbReference>
<evidence type="ECO:0000259" key="1">
    <source>
        <dbReference type="PROSITE" id="PS50097"/>
    </source>
</evidence>
<dbReference type="SMART" id="SM00225">
    <property type="entry name" value="BTB"/>
    <property type="match status" value="1"/>
</dbReference>
<proteinExistence type="predicted"/>
<comment type="caution">
    <text evidence="2">The sequence shown here is derived from an EMBL/GenBank/DDBJ whole genome shotgun (WGS) entry which is preliminary data.</text>
</comment>
<accession>A0A4Y2TEV5</accession>
<organism evidence="2 3">
    <name type="scientific">Araneus ventricosus</name>
    <name type="common">Orbweaver spider</name>
    <name type="synonym">Epeira ventricosa</name>
    <dbReference type="NCBI Taxonomy" id="182803"/>
    <lineage>
        <taxon>Eukaryota</taxon>
        <taxon>Metazoa</taxon>
        <taxon>Ecdysozoa</taxon>
        <taxon>Arthropoda</taxon>
        <taxon>Chelicerata</taxon>
        <taxon>Arachnida</taxon>
        <taxon>Araneae</taxon>
        <taxon>Araneomorphae</taxon>
        <taxon>Entelegynae</taxon>
        <taxon>Araneoidea</taxon>
        <taxon>Araneidae</taxon>
        <taxon>Araneus</taxon>
    </lineage>
</organism>
<name>A0A4Y2TEV5_ARAVE</name>
<dbReference type="Gene3D" id="3.30.710.10">
    <property type="entry name" value="Potassium Channel Kv1.1, Chain A"/>
    <property type="match status" value="1"/>
</dbReference>
<dbReference type="Gene3D" id="2.60.210.10">
    <property type="entry name" value="Apoptosis, Tumor Necrosis Factor Receptor Associated Protein 2, Chain A"/>
    <property type="match status" value="1"/>
</dbReference>
<dbReference type="Gene3D" id="1.25.40.420">
    <property type="match status" value="1"/>
</dbReference>
<dbReference type="EMBL" id="BGPR01027440">
    <property type="protein sequence ID" value="GBN97939.1"/>
    <property type="molecule type" value="Genomic_DNA"/>
</dbReference>
<reference evidence="2 3" key="1">
    <citation type="journal article" date="2019" name="Sci. Rep.">
        <title>Orb-weaving spider Araneus ventricosus genome elucidates the spidroin gene catalogue.</title>
        <authorList>
            <person name="Kono N."/>
            <person name="Nakamura H."/>
            <person name="Ohtoshi R."/>
            <person name="Moran D.A.P."/>
            <person name="Shinohara A."/>
            <person name="Yoshida Y."/>
            <person name="Fujiwara M."/>
            <person name="Mori M."/>
            <person name="Tomita M."/>
            <person name="Arakawa K."/>
        </authorList>
    </citation>
    <scope>NUCLEOTIDE SEQUENCE [LARGE SCALE GENOMIC DNA]</scope>
</reference>